<evidence type="ECO:0000259" key="15">
    <source>
        <dbReference type="PROSITE" id="PS51388"/>
    </source>
</evidence>
<evidence type="ECO:0000256" key="11">
    <source>
        <dbReference type="ARBA" id="ARBA00023136"/>
    </source>
</evidence>
<reference evidence="18" key="1">
    <citation type="journal article" date="2010" name="Nature">
        <title>The Amphimedon queenslandica genome and the evolution of animal complexity.</title>
        <authorList>
            <person name="Srivastava M."/>
            <person name="Simakov O."/>
            <person name="Chapman J."/>
            <person name="Fahey B."/>
            <person name="Gauthier M.E."/>
            <person name="Mitros T."/>
            <person name="Richards G.S."/>
            <person name="Conaco C."/>
            <person name="Dacre M."/>
            <person name="Hellsten U."/>
            <person name="Larroux C."/>
            <person name="Putnam N.H."/>
            <person name="Stanke M."/>
            <person name="Adamska M."/>
            <person name="Darling A."/>
            <person name="Degnan S.M."/>
            <person name="Oakley T.H."/>
            <person name="Plachetzki D.C."/>
            <person name="Zhai Y."/>
            <person name="Adamski M."/>
            <person name="Calcino A."/>
            <person name="Cummins S.F."/>
            <person name="Goodstein D.M."/>
            <person name="Harris C."/>
            <person name="Jackson D.J."/>
            <person name="Leys S.P."/>
            <person name="Shu S."/>
            <person name="Woodcroft B.J."/>
            <person name="Vervoort M."/>
            <person name="Kosik K.S."/>
            <person name="Manning G."/>
            <person name="Degnan B.M."/>
            <person name="Rokhsar D.S."/>
        </authorList>
    </citation>
    <scope>NUCLEOTIDE SEQUENCE [LARGE SCALE GENOMIC DNA]</scope>
</reference>
<dbReference type="GO" id="GO:0006897">
    <property type="term" value="P:endocytosis"/>
    <property type="evidence" value="ECO:0007669"/>
    <property type="project" value="TreeGrafter"/>
</dbReference>
<comment type="subcellular location">
    <subcellularLocation>
        <location evidence="2">Cytoplasm</location>
        <location evidence="2">Cytosol</location>
    </subcellularLocation>
    <subcellularLocation>
        <location evidence="1">Mitochondrion outer membrane</location>
    </subcellularLocation>
</comment>
<dbReference type="Gene3D" id="3.40.50.300">
    <property type="entry name" value="P-loop containing nucleotide triphosphate hydrolases"/>
    <property type="match status" value="1"/>
</dbReference>
<evidence type="ECO:0000256" key="8">
    <source>
        <dbReference type="ARBA" id="ARBA00023121"/>
    </source>
</evidence>
<keyword evidence="11" id="KW-0472">Membrane</keyword>
<dbReference type="PROSITE" id="PS00410">
    <property type="entry name" value="G_DYNAMIN_1"/>
    <property type="match status" value="1"/>
</dbReference>
<feature type="compositionally biased region" description="Basic and acidic residues" evidence="14">
    <location>
        <begin position="519"/>
        <end position="528"/>
    </location>
</feature>
<dbReference type="OrthoDB" id="5061070at2759"/>
<dbReference type="PANTHER" id="PTHR11566:SF21">
    <property type="entry name" value="DYNAMIN RELATED PROTEIN 1, ISOFORM A"/>
    <property type="match status" value="1"/>
</dbReference>
<dbReference type="PROSITE" id="PS51388">
    <property type="entry name" value="GED"/>
    <property type="match status" value="1"/>
</dbReference>
<evidence type="ECO:0000256" key="10">
    <source>
        <dbReference type="ARBA" id="ARBA00023134"/>
    </source>
</evidence>
<dbReference type="SMART" id="SM00053">
    <property type="entry name" value="DYNc"/>
    <property type="match status" value="1"/>
</dbReference>
<keyword evidence="7" id="KW-0378">Hydrolase</keyword>
<dbReference type="InterPro" id="IPR045063">
    <property type="entry name" value="Dynamin_N"/>
</dbReference>
<name>A0A1X7VMP0_AMPQE</name>
<dbReference type="eggNOG" id="KOG0318">
    <property type="taxonomic scope" value="Eukaryota"/>
</dbReference>
<dbReference type="FunCoup" id="A0A1X7VMP0">
    <property type="interactions" value="1080"/>
</dbReference>
<comment type="similarity">
    <text evidence="13">Belongs to the TRAFAC class dynamin-like GTPase superfamily. Dynamin/Fzo/YdjA family.</text>
</comment>
<dbReference type="GO" id="GO:0008289">
    <property type="term" value="F:lipid binding"/>
    <property type="evidence" value="ECO:0007669"/>
    <property type="project" value="UniProtKB-KW"/>
</dbReference>
<evidence type="ECO:0000256" key="1">
    <source>
        <dbReference type="ARBA" id="ARBA00004294"/>
    </source>
</evidence>
<dbReference type="AlphaFoldDB" id="A0A1X7VMP0"/>
<dbReference type="PRINTS" id="PR00195">
    <property type="entry name" value="DYNAMIN"/>
</dbReference>
<evidence type="ECO:0000256" key="7">
    <source>
        <dbReference type="ARBA" id="ARBA00022801"/>
    </source>
</evidence>
<dbReference type="GO" id="GO:0016559">
    <property type="term" value="P:peroxisome fission"/>
    <property type="evidence" value="ECO:0007669"/>
    <property type="project" value="TreeGrafter"/>
</dbReference>
<dbReference type="InterPro" id="IPR020850">
    <property type="entry name" value="GED_dom"/>
</dbReference>
<dbReference type="SUPFAM" id="SSF52540">
    <property type="entry name" value="P-loop containing nucleoside triphosphate hydrolases"/>
    <property type="match status" value="1"/>
</dbReference>
<dbReference type="Pfam" id="PF00350">
    <property type="entry name" value="Dynamin_N"/>
    <property type="match status" value="1"/>
</dbReference>
<dbReference type="InterPro" id="IPR000375">
    <property type="entry name" value="Dynamin_stalk"/>
</dbReference>
<dbReference type="Gene3D" id="1.20.120.1240">
    <property type="entry name" value="Dynamin, middle domain"/>
    <property type="match status" value="1"/>
</dbReference>
<dbReference type="InterPro" id="IPR027417">
    <property type="entry name" value="P-loop_NTPase"/>
</dbReference>
<evidence type="ECO:0000256" key="5">
    <source>
        <dbReference type="ARBA" id="ARBA00022741"/>
    </source>
</evidence>
<evidence type="ECO:0000256" key="2">
    <source>
        <dbReference type="ARBA" id="ARBA00004514"/>
    </source>
</evidence>
<dbReference type="STRING" id="400682.A0A1X7VMP0"/>
<evidence type="ECO:0000256" key="13">
    <source>
        <dbReference type="RuleBase" id="RU003932"/>
    </source>
</evidence>
<dbReference type="EnsemblMetazoa" id="Aqu2.1.41661_001">
    <property type="protein sequence ID" value="Aqu2.1.41661_001"/>
    <property type="gene ID" value="Aqu2.1.41661"/>
</dbReference>
<dbReference type="EC" id="3.6.5.5" evidence="3"/>
<dbReference type="PROSITE" id="PS51718">
    <property type="entry name" value="G_DYNAMIN_2"/>
    <property type="match status" value="1"/>
</dbReference>
<feature type="domain" description="GED" evidence="15">
    <location>
        <begin position="606"/>
        <end position="697"/>
    </location>
</feature>
<dbReference type="Pfam" id="PF01031">
    <property type="entry name" value="Dynamin_M"/>
    <property type="match status" value="1"/>
</dbReference>
<evidence type="ECO:0000313" key="18">
    <source>
        <dbReference type="Proteomes" id="UP000007879"/>
    </source>
</evidence>
<dbReference type="InterPro" id="IPR001401">
    <property type="entry name" value="Dynamin_GTPase"/>
</dbReference>
<comment type="catalytic activity">
    <reaction evidence="12">
        <text>GTP + H2O = GDP + phosphate + H(+)</text>
        <dbReference type="Rhea" id="RHEA:19669"/>
        <dbReference type="ChEBI" id="CHEBI:15377"/>
        <dbReference type="ChEBI" id="CHEBI:15378"/>
        <dbReference type="ChEBI" id="CHEBI:37565"/>
        <dbReference type="ChEBI" id="CHEBI:43474"/>
        <dbReference type="ChEBI" id="CHEBI:58189"/>
        <dbReference type="EC" id="3.6.5.5"/>
    </reaction>
</comment>
<keyword evidence="4" id="KW-0963">Cytoplasm</keyword>
<gene>
    <name evidence="17" type="primary">100632064</name>
</gene>
<feature type="region of interest" description="Disordered" evidence="14">
    <location>
        <begin position="514"/>
        <end position="598"/>
    </location>
</feature>
<evidence type="ECO:0000256" key="4">
    <source>
        <dbReference type="ARBA" id="ARBA00022490"/>
    </source>
</evidence>
<keyword evidence="6" id="KW-1000">Mitochondrion outer membrane</keyword>
<accession>A0A1X7VMP0</accession>
<dbReference type="GO" id="GO:0008017">
    <property type="term" value="F:microtubule binding"/>
    <property type="evidence" value="ECO:0007669"/>
    <property type="project" value="TreeGrafter"/>
</dbReference>
<dbReference type="GO" id="GO:0048312">
    <property type="term" value="P:intracellular distribution of mitochondria"/>
    <property type="evidence" value="ECO:0007669"/>
    <property type="project" value="TreeGrafter"/>
</dbReference>
<dbReference type="GO" id="GO:0000266">
    <property type="term" value="P:mitochondrial fission"/>
    <property type="evidence" value="ECO:0007669"/>
    <property type="project" value="TreeGrafter"/>
</dbReference>
<dbReference type="Pfam" id="PF02212">
    <property type="entry name" value="GED"/>
    <property type="match status" value="1"/>
</dbReference>
<keyword evidence="18" id="KW-1185">Reference proteome</keyword>
<dbReference type="FunFam" id="3.40.50.300:FF:000172">
    <property type="entry name" value="Dynamin-1-like protein isoform 1"/>
    <property type="match status" value="1"/>
</dbReference>
<dbReference type="eggNOG" id="KOG0446">
    <property type="taxonomic scope" value="Eukaryota"/>
</dbReference>
<keyword evidence="5 13" id="KW-0547">Nucleotide-binding</keyword>
<dbReference type="InterPro" id="IPR019762">
    <property type="entry name" value="Dynamin_GTPase_CS"/>
</dbReference>
<evidence type="ECO:0000256" key="3">
    <source>
        <dbReference type="ARBA" id="ARBA00011980"/>
    </source>
</evidence>
<evidence type="ECO:0000259" key="16">
    <source>
        <dbReference type="PROSITE" id="PS51718"/>
    </source>
</evidence>
<evidence type="ECO:0000256" key="12">
    <source>
        <dbReference type="ARBA" id="ARBA00048040"/>
    </source>
</evidence>
<dbReference type="CDD" id="cd08771">
    <property type="entry name" value="DLP_1"/>
    <property type="match status" value="1"/>
</dbReference>
<dbReference type="KEGG" id="aqu:100632064"/>
<dbReference type="PANTHER" id="PTHR11566">
    <property type="entry name" value="DYNAMIN"/>
    <property type="match status" value="1"/>
</dbReference>
<reference evidence="17" key="2">
    <citation type="submission" date="2017-05" db="UniProtKB">
        <authorList>
            <consortium name="EnsemblMetazoa"/>
        </authorList>
    </citation>
    <scope>IDENTIFICATION</scope>
</reference>
<protein>
    <recommendedName>
        <fullName evidence="3">dynamin GTPase</fullName>
        <ecNumber evidence="3">3.6.5.5</ecNumber>
    </recommendedName>
</protein>
<organism evidence="17">
    <name type="scientific">Amphimedon queenslandica</name>
    <name type="common">Sponge</name>
    <dbReference type="NCBI Taxonomy" id="400682"/>
    <lineage>
        <taxon>Eukaryota</taxon>
        <taxon>Metazoa</taxon>
        <taxon>Porifera</taxon>
        <taxon>Demospongiae</taxon>
        <taxon>Heteroscleromorpha</taxon>
        <taxon>Haplosclerida</taxon>
        <taxon>Niphatidae</taxon>
        <taxon>Amphimedon</taxon>
    </lineage>
</organism>
<dbReference type="InterPro" id="IPR030381">
    <property type="entry name" value="G_DYNAMIN_dom"/>
</dbReference>
<dbReference type="GO" id="GO:0005874">
    <property type="term" value="C:microtubule"/>
    <property type="evidence" value="ECO:0007669"/>
    <property type="project" value="TreeGrafter"/>
</dbReference>
<evidence type="ECO:0000256" key="6">
    <source>
        <dbReference type="ARBA" id="ARBA00022787"/>
    </source>
</evidence>
<dbReference type="GO" id="GO:0003924">
    <property type="term" value="F:GTPase activity"/>
    <property type="evidence" value="ECO:0007669"/>
    <property type="project" value="InterPro"/>
</dbReference>
<sequence>MEKLIPVINKLQDVFNTVGREAIHLPQIAVVGTQSTGKSSVLESIVGRDFLPRGTGIVTRRPLVLQLLHVPENDARPGLWGWAKFLHKGERVYEDFDEIRNEIASETESVAGSNKGISSEPIRLTIYSSHVLNLTLIDLPGITRVPVGDQPDDIEEQLREMILLYITNPNCIILAVHAANTDLATSESLKLAKEVDPSGDRSVVVCTKLDLMDAGTDAHDILTGRVIPVKLGIIGVVNRSQQDILDNKGIEDALLDEQTFFRRNYPSIALRNGTQFLTKTLNKLLMTHIRNCLPTLRQDISKKLSIYESQIVELGEPVDNKGPALLQSLTRFACNYTEKIDGTSRDIETHQLSGGARICYIFHHTFTEALKAIEPLEGLNRSDILHAISNAMGPRPALFVSEIAFELLVKKQIRLLLPPSLQCVELVYEELQRIIQYSLSFVRDFQRFPILRDKVNQVVMSLLRERQPIANQMIESLISIELAYINTNHPDFVGGTRAAYESYMVMAQPKPIPYQSLKQGDEKTEEKNPSSSSTGGGAGGGGSGGGGWRFWSGRSQEGGGGGGGGGGGVEGSRSSEKKHDGGLNAFTGPSDPSTANDMQGKQLFDCGLIEKLITSYFLIVRKSIQDSVPKAVMHCLVNDVRDRLQSKLITELYKKESFDLLMEESPETIARREEVQEMVFALQKASEILNEIRDIQYESSIIGTI</sequence>
<dbReference type="GO" id="GO:0005525">
    <property type="term" value="F:GTP binding"/>
    <property type="evidence" value="ECO:0007669"/>
    <property type="project" value="UniProtKB-KW"/>
</dbReference>
<dbReference type="SMART" id="SM00302">
    <property type="entry name" value="GED"/>
    <property type="match status" value="1"/>
</dbReference>
<dbReference type="GO" id="GO:0005741">
    <property type="term" value="C:mitochondrial outer membrane"/>
    <property type="evidence" value="ECO:0007669"/>
    <property type="project" value="UniProtKB-SubCell"/>
</dbReference>
<dbReference type="EnsemblMetazoa" id="XM_003383421.3">
    <property type="protein sequence ID" value="XP_003383469.1"/>
    <property type="gene ID" value="LOC100632064"/>
</dbReference>
<feature type="compositionally biased region" description="Gly residues" evidence="14">
    <location>
        <begin position="534"/>
        <end position="548"/>
    </location>
</feature>
<dbReference type="InParanoid" id="A0A1X7VMP0"/>
<keyword evidence="9" id="KW-0496">Mitochondrion</keyword>
<evidence type="ECO:0000256" key="9">
    <source>
        <dbReference type="ARBA" id="ARBA00023128"/>
    </source>
</evidence>
<dbReference type="GO" id="GO:0005829">
    <property type="term" value="C:cytosol"/>
    <property type="evidence" value="ECO:0007669"/>
    <property type="project" value="UniProtKB-SubCell"/>
</dbReference>
<feature type="compositionally biased region" description="Gly residues" evidence="14">
    <location>
        <begin position="556"/>
        <end position="570"/>
    </location>
</feature>
<dbReference type="Proteomes" id="UP000007879">
    <property type="component" value="Unassembled WGS sequence"/>
</dbReference>
<dbReference type="InterPro" id="IPR022812">
    <property type="entry name" value="Dynamin"/>
</dbReference>
<dbReference type="InterPro" id="IPR003130">
    <property type="entry name" value="GED"/>
</dbReference>
<evidence type="ECO:0000256" key="14">
    <source>
        <dbReference type="SAM" id="MobiDB-lite"/>
    </source>
</evidence>
<keyword evidence="10 13" id="KW-0342">GTP-binding</keyword>
<evidence type="ECO:0000313" key="17">
    <source>
        <dbReference type="EnsemblMetazoa" id="Aqu2.1.41661_001"/>
    </source>
</evidence>
<keyword evidence="8" id="KW-0446">Lipid-binding</keyword>
<proteinExistence type="inferred from homology"/>
<feature type="domain" description="Dynamin-type G" evidence="16">
    <location>
        <begin position="22"/>
        <end position="294"/>
    </location>
</feature>